<evidence type="ECO:0000313" key="2">
    <source>
        <dbReference type="Proteomes" id="UP000094313"/>
    </source>
</evidence>
<proteinExistence type="predicted"/>
<evidence type="ECO:0008006" key="3">
    <source>
        <dbReference type="Google" id="ProtNLM"/>
    </source>
</evidence>
<protein>
    <recommendedName>
        <fullName evidence="3">Starch-binding associating with outer membrane</fullName>
    </recommendedName>
</protein>
<dbReference type="Pfam" id="PF12771">
    <property type="entry name" value="SusD-like_2"/>
    <property type="match status" value="1"/>
</dbReference>
<dbReference type="EMBL" id="CP017141">
    <property type="protein sequence ID" value="AOM76545.1"/>
    <property type="molecule type" value="Genomic_DNA"/>
</dbReference>
<reference evidence="1 2" key="1">
    <citation type="submission" date="2016-08" db="EMBL/GenBank/DDBJ databases">
        <authorList>
            <person name="Seilhamer J.J."/>
        </authorList>
    </citation>
    <scope>NUCLEOTIDE SEQUENCE [LARGE SCALE GENOMIC DNA]</scope>
    <source>
        <strain evidence="1 2">DX4</strain>
    </source>
</reference>
<dbReference type="AlphaFoldDB" id="A0A1D7QD26"/>
<name>A0A1D7QD26_9SPHI</name>
<accession>A0A1D7QD26</accession>
<dbReference type="InterPro" id="IPR041662">
    <property type="entry name" value="SusD-like_2"/>
</dbReference>
<keyword evidence="2" id="KW-1185">Reference proteome</keyword>
<dbReference type="SUPFAM" id="SSF48452">
    <property type="entry name" value="TPR-like"/>
    <property type="match status" value="1"/>
</dbReference>
<evidence type="ECO:0000313" key="1">
    <source>
        <dbReference type="EMBL" id="AOM76545.1"/>
    </source>
</evidence>
<organism evidence="1 2">
    <name type="scientific">Pedobacter steynii</name>
    <dbReference type="NCBI Taxonomy" id="430522"/>
    <lineage>
        <taxon>Bacteria</taxon>
        <taxon>Pseudomonadati</taxon>
        <taxon>Bacteroidota</taxon>
        <taxon>Sphingobacteriia</taxon>
        <taxon>Sphingobacteriales</taxon>
        <taxon>Sphingobacteriaceae</taxon>
        <taxon>Pedobacter</taxon>
    </lineage>
</organism>
<dbReference type="Proteomes" id="UP000094313">
    <property type="component" value="Chromosome"/>
</dbReference>
<dbReference type="RefSeq" id="WP_069378241.1">
    <property type="nucleotide sequence ID" value="NZ_CP017141.1"/>
</dbReference>
<sequence>MKLKNKIFAGSLLLLVAIGGVSCKKYLDVNENPLSSLKVEPKLLFGYAVTAWDVSKNSGDNYIALGFIGQTFSSGADFSGNWGSSNLYTVNSTALGNNWKTYYSNTGFNLVTAIKLAEAKNDFNTVAQCKIVLAQVMYEATTLYGDVPFSQAFQIEAFPYPKYDSQKDVLEGIITMLDQAVAQIDVNSTLKISDYDIFYNGNLDKWKKLANSIKLKTLMVMVDKDPSKAAAVGALVSNPTSLISSAADNFRVLYTETTNNENPKYRLFLGEDPLTYASKVVTDIMVPKKDPRLSRYFDKPAGETEFIGVGANVDADKHTSTLGNYLLRKTAPSLIFSYQEMLFLQAEAYARGLGVTKNLTTAQELYKKAIIAAMNFYEVPPADITTYIDNNLVDLTKAADPVKEIHLEQWIDLVDRPADAFVQWRRSGSDGNEVPKLTLPKDATPGPLFRRFVLSPEEIAGNPNIPTPTPVHTDKMWFDL</sequence>
<dbReference type="PROSITE" id="PS51257">
    <property type="entry name" value="PROKAR_LIPOPROTEIN"/>
    <property type="match status" value="1"/>
</dbReference>
<dbReference type="KEGG" id="psty:BFS30_04870"/>
<gene>
    <name evidence="1" type="ORF">BFS30_04870</name>
</gene>
<dbReference type="InterPro" id="IPR011990">
    <property type="entry name" value="TPR-like_helical_dom_sf"/>
</dbReference>
<dbReference type="Gene3D" id="1.25.40.390">
    <property type="match status" value="1"/>
</dbReference>
<dbReference type="OrthoDB" id="622163at2"/>